<organism evidence="4 5">
    <name type="scientific">Enterococcus raffinosus</name>
    <dbReference type="NCBI Taxonomy" id="71452"/>
    <lineage>
        <taxon>Bacteria</taxon>
        <taxon>Bacillati</taxon>
        <taxon>Bacillota</taxon>
        <taxon>Bacilli</taxon>
        <taxon>Lactobacillales</taxon>
        <taxon>Enterococcaceae</taxon>
        <taxon>Enterococcus</taxon>
    </lineage>
</organism>
<dbReference type="NCBIfam" id="NF002459">
    <property type="entry name" value="PRK01655.1"/>
    <property type="match status" value="1"/>
</dbReference>
<dbReference type="CDD" id="cd03032">
    <property type="entry name" value="ArsC_Spx"/>
    <property type="match status" value="1"/>
</dbReference>
<dbReference type="SUPFAM" id="SSF52833">
    <property type="entry name" value="Thioredoxin-like"/>
    <property type="match status" value="1"/>
</dbReference>
<dbReference type="PROSITE" id="PS51353">
    <property type="entry name" value="ARSC"/>
    <property type="match status" value="1"/>
</dbReference>
<dbReference type="InterPro" id="IPR006504">
    <property type="entry name" value="Tscrpt_reg_Spx/MgsR"/>
</dbReference>
<evidence type="ECO:0000313" key="4">
    <source>
        <dbReference type="EMBL" id="MDT2543597.1"/>
    </source>
</evidence>
<dbReference type="RefSeq" id="WP_222225891.1">
    <property type="nucleotide sequence ID" value="NZ_CP081846.1"/>
</dbReference>
<evidence type="ECO:0000256" key="3">
    <source>
        <dbReference type="PROSITE-ProRule" id="PRU01282"/>
    </source>
</evidence>
<dbReference type="InterPro" id="IPR036249">
    <property type="entry name" value="Thioredoxin-like_sf"/>
</dbReference>
<sequence length="141" mass="16479">MIKLYVSSSCTSCRKAKAWLKENGLEFEERNIMSDPLTTDEIKEILSLTETGTDEIISTRSKVYEKLDIDFDELPLSELVDIIEEYPSLLRRPLIFDESKFQVGFNEDEIHQFIPREVRRITSKKMARVLLYLDLQKESLA</sequence>
<gene>
    <name evidence="4" type="primary">spx</name>
    <name evidence="4" type="ORF">P7D69_04425</name>
</gene>
<dbReference type="Gene3D" id="3.40.30.10">
    <property type="entry name" value="Glutaredoxin"/>
    <property type="match status" value="1"/>
</dbReference>
<dbReference type="InterPro" id="IPR006660">
    <property type="entry name" value="Arsenate_reductase-like"/>
</dbReference>
<dbReference type="AlphaFoldDB" id="A0AAW8T5S4"/>
<reference evidence="4" key="1">
    <citation type="submission" date="2023-03" db="EMBL/GenBank/DDBJ databases">
        <authorList>
            <person name="Shen W."/>
            <person name="Cai J."/>
        </authorList>
    </citation>
    <scope>NUCLEOTIDE SEQUENCE</scope>
    <source>
        <strain evidence="4">Y15</strain>
    </source>
</reference>
<dbReference type="PROSITE" id="PS51354">
    <property type="entry name" value="GLUTAREDOXIN_2"/>
    <property type="match status" value="1"/>
</dbReference>
<comment type="caution">
    <text evidence="4">The sequence shown here is derived from an EMBL/GenBank/DDBJ whole genome shotgun (WGS) entry which is preliminary data.</text>
</comment>
<dbReference type="Pfam" id="PF03960">
    <property type="entry name" value="ArsC"/>
    <property type="match status" value="1"/>
</dbReference>
<proteinExistence type="inferred from homology"/>
<comment type="similarity">
    <text evidence="3">Belongs to the ArsC family.</text>
</comment>
<dbReference type="Proteomes" id="UP001254770">
    <property type="component" value="Unassembled WGS sequence"/>
</dbReference>
<protein>
    <submittedName>
        <fullName evidence="4">Transcriptional regulator Spx</fullName>
    </submittedName>
</protein>
<name>A0AAW8T5S4_9ENTE</name>
<keyword evidence="2" id="KW-0676">Redox-active center</keyword>
<dbReference type="NCBIfam" id="TIGR01617">
    <property type="entry name" value="arsC_related"/>
    <property type="match status" value="1"/>
</dbReference>
<accession>A0AAW8T5S4</accession>
<dbReference type="EMBL" id="JARPXL010000003">
    <property type="protein sequence ID" value="MDT2543597.1"/>
    <property type="molecule type" value="Genomic_DNA"/>
</dbReference>
<dbReference type="PANTHER" id="PTHR30041:SF7">
    <property type="entry name" value="GLOBAL TRANSCRIPTIONAL REGULATOR SPX"/>
    <property type="match status" value="1"/>
</dbReference>
<evidence type="ECO:0000256" key="1">
    <source>
        <dbReference type="ARBA" id="ARBA00023157"/>
    </source>
</evidence>
<evidence type="ECO:0000313" key="5">
    <source>
        <dbReference type="Proteomes" id="UP001254770"/>
    </source>
</evidence>
<evidence type="ECO:0000256" key="2">
    <source>
        <dbReference type="ARBA" id="ARBA00023284"/>
    </source>
</evidence>
<dbReference type="PANTHER" id="PTHR30041">
    <property type="entry name" value="ARSENATE REDUCTASE"/>
    <property type="match status" value="1"/>
</dbReference>
<keyword evidence="1" id="KW-1015">Disulfide bond</keyword>